<dbReference type="Pfam" id="PF03462">
    <property type="entry name" value="PCRF"/>
    <property type="match status" value="1"/>
</dbReference>
<organism evidence="3 4">
    <name type="scientific">Agrocybe chaxingu</name>
    <dbReference type="NCBI Taxonomy" id="84603"/>
    <lineage>
        <taxon>Eukaryota</taxon>
        <taxon>Fungi</taxon>
        <taxon>Dikarya</taxon>
        <taxon>Basidiomycota</taxon>
        <taxon>Agaricomycotina</taxon>
        <taxon>Agaricomycetes</taxon>
        <taxon>Agaricomycetidae</taxon>
        <taxon>Agaricales</taxon>
        <taxon>Agaricineae</taxon>
        <taxon>Strophariaceae</taxon>
        <taxon>Agrocybe</taxon>
    </lineage>
</organism>
<dbReference type="AlphaFoldDB" id="A0A9W8JU65"/>
<proteinExistence type="predicted"/>
<dbReference type="InterPro" id="IPR005139">
    <property type="entry name" value="PCRF"/>
</dbReference>
<accession>A0A9W8JU65</accession>
<reference evidence="3" key="1">
    <citation type="submission" date="2022-07" db="EMBL/GenBank/DDBJ databases">
        <title>Genome Sequence of Agrocybe chaxingu.</title>
        <authorList>
            <person name="Buettner E."/>
        </authorList>
    </citation>
    <scope>NUCLEOTIDE SEQUENCE</scope>
    <source>
        <strain evidence="3">MP-N11</strain>
    </source>
</reference>
<protein>
    <recommendedName>
        <fullName evidence="2">Peptide chain release factor domain-containing protein</fullName>
    </recommendedName>
</protein>
<evidence type="ECO:0000256" key="1">
    <source>
        <dbReference type="ARBA" id="ARBA00022481"/>
    </source>
</evidence>
<gene>
    <name evidence="3" type="ORF">NLJ89_g8564</name>
</gene>
<dbReference type="SUPFAM" id="SSF75620">
    <property type="entry name" value="Release factor"/>
    <property type="match status" value="1"/>
</dbReference>
<dbReference type="SMART" id="SM00937">
    <property type="entry name" value="PCRF"/>
    <property type="match status" value="1"/>
</dbReference>
<dbReference type="InterPro" id="IPR050057">
    <property type="entry name" value="Prokaryotic/Mito_RF"/>
</dbReference>
<dbReference type="Gene3D" id="6.10.140.1950">
    <property type="match status" value="1"/>
</dbReference>
<keyword evidence="1" id="KW-0488">Methylation</keyword>
<dbReference type="InterPro" id="IPR045853">
    <property type="entry name" value="Pep_chain_release_fac_I_sf"/>
</dbReference>
<dbReference type="EMBL" id="JANKHO010001181">
    <property type="protein sequence ID" value="KAJ3503141.1"/>
    <property type="molecule type" value="Genomic_DNA"/>
</dbReference>
<evidence type="ECO:0000313" key="3">
    <source>
        <dbReference type="EMBL" id="KAJ3503141.1"/>
    </source>
</evidence>
<evidence type="ECO:0000259" key="2">
    <source>
        <dbReference type="SMART" id="SM00937"/>
    </source>
</evidence>
<evidence type="ECO:0000313" key="4">
    <source>
        <dbReference type="Proteomes" id="UP001148786"/>
    </source>
</evidence>
<dbReference type="Gene3D" id="3.30.70.1660">
    <property type="match status" value="1"/>
</dbReference>
<dbReference type="PANTHER" id="PTHR43804:SF7">
    <property type="entry name" value="LD18447P"/>
    <property type="match status" value="1"/>
</dbReference>
<dbReference type="PANTHER" id="PTHR43804">
    <property type="entry name" value="LD18447P"/>
    <property type="match status" value="1"/>
</dbReference>
<feature type="domain" description="Peptide chain release factor" evidence="2">
    <location>
        <begin position="102"/>
        <end position="217"/>
    </location>
</feature>
<keyword evidence="4" id="KW-1185">Reference proteome</keyword>
<comment type="caution">
    <text evidence="3">The sequence shown here is derived from an EMBL/GenBank/DDBJ whole genome shotgun (WGS) entry which is preliminary data.</text>
</comment>
<dbReference type="OrthoDB" id="2019491at2759"/>
<dbReference type="GO" id="GO:0006415">
    <property type="term" value="P:translational termination"/>
    <property type="evidence" value="ECO:0007669"/>
    <property type="project" value="InterPro"/>
</dbReference>
<dbReference type="Proteomes" id="UP001148786">
    <property type="component" value="Unassembled WGS sequence"/>
</dbReference>
<name>A0A9W8JU65_9AGAR</name>
<sequence>MFLLRPLRAVASRKVRYYAAVALKENTRPTLESVYALEQENSRLLRVVQKRVDERARLQSELSEEMSSPEDVARLRQLKETENLENAWTLWQRTREQLEETSALFDDPDASMRSLAMEEANSLSETLSDIVQNTFPSLLIPSSTTAKLSALMELKSGVGGSEASLFLADLLRMYQRLANNTNWKASIVAKNDTEGGGIKDAVIEFKGEGAYDALRWESGVHRVQRVPATEASGRTHTSTVAIVPGGTLSGSILGLVLLDCYATLLAPLCQFPPGSPVVLPPAPPEAHPECSLPRSEGECSCVTCNAHLGPRGTAKGPSSSKRCELKAIHWWSRGWVVSDETAGRGKP</sequence>